<organism evidence="2 3">
    <name type="scientific">Paroceanicella profunda</name>
    <dbReference type="NCBI Taxonomy" id="2579971"/>
    <lineage>
        <taxon>Bacteria</taxon>
        <taxon>Pseudomonadati</taxon>
        <taxon>Pseudomonadota</taxon>
        <taxon>Alphaproteobacteria</taxon>
        <taxon>Rhodobacterales</taxon>
        <taxon>Paracoccaceae</taxon>
        <taxon>Paroceanicella</taxon>
    </lineage>
</organism>
<gene>
    <name evidence="2" type="ORF">FDP22_12535</name>
</gene>
<dbReference type="EMBL" id="CP040818">
    <property type="protein sequence ID" value="QDL92534.1"/>
    <property type="molecule type" value="Genomic_DNA"/>
</dbReference>
<feature type="compositionally biased region" description="Polar residues" evidence="1">
    <location>
        <begin position="7"/>
        <end position="17"/>
    </location>
</feature>
<dbReference type="AlphaFoldDB" id="A0A5B8FY52"/>
<name>A0A5B8FY52_9RHOB</name>
<protein>
    <submittedName>
        <fullName evidence="2">Uncharacterized protein</fullName>
    </submittedName>
</protein>
<dbReference type="KEGG" id="ppru:FDP22_12535"/>
<evidence type="ECO:0000313" key="2">
    <source>
        <dbReference type="EMBL" id="QDL92534.1"/>
    </source>
</evidence>
<dbReference type="Proteomes" id="UP000305888">
    <property type="component" value="Chromosome"/>
</dbReference>
<keyword evidence="3" id="KW-1185">Reference proteome</keyword>
<dbReference type="RefSeq" id="WP_143972259.1">
    <property type="nucleotide sequence ID" value="NZ_CP040818.1"/>
</dbReference>
<evidence type="ECO:0000256" key="1">
    <source>
        <dbReference type="SAM" id="MobiDB-lite"/>
    </source>
</evidence>
<dbReference type="OrthoDB" id="7778116at2"/>
<evidence type="ECO:0000313" key="3">
    <source>
        <dbReference type="Proteomes" id="UP000305888"/>
    </source>
</evidence>
<proteinExistence type="predicted"/>
<accession>A0A5B8FY52</accession>
<feature type="region of interest" description="Disordered" evidence="1">
    <location>
        <begin position="1"/>
        <end position="20"/>
    </location>
</feature>
<reference evidence="2 3" key="1">
    <citation type="submission" date="2019-06" db="EMBL/GenBank/DDBJ databases">
        <title>Genome sequence of Rhodobacteraceae bacterium D4M1.</title>
        <authorList>
            <person name="Cao J."/>
        </authorList>
    </citation>
    <scope>NUCLEOTIDE SEQUENCE [LARGE SCALE GENOMIC DNA]</scope>
    <source>
        <strain evidence="2 3">D4M1</strain>
    </source>
</reference>
<sequence length="206" mass="22638">MQREAEQMTTDSETTEPVTGKAAVRELVIDRLIGAGFQRPTGTTVEAHRAELERIVAKLAYLDRADLATLAEGLMTMGEGKAGDRWPREVRVVKFAHTISAPPPGFDRKVTSFMACAVGRRAQAEGWAGPLLSALVKPGPPPTSEYALAQLREQAAEERRRLVIIEERLAAGQALSEDDARFRGFWDRREKMAAQLVRGEAAEGRV</sequence>